<gene>
    <name evidence="2" type="ORF">GCM10022384_69700</name>
</gene>
<name>A0ABP7SUT7_9ACTN</name>
<comment type="caution">
    <text evidence="2">The sequence shown here is derived from an EMBL/GenBank/DDBJ whole genome shotgun (WGS) entry which is preliminary data.</text>
</comment>
<evidence type="ECO:0000313" key="3">
    <source>
        <dbReference type="Proteomes" id="UP001500034"/>
    </source>
</evidence>
<dbReference type="EMBL" id="BAABCQ010000304">
    <property type="protein sequence ID" value="GAA4016905.1"/>
    <property type="molecule type" value="Genomic_DNA"/>
</dbReference>
<feature type="compositionally biased region" description="Polar residues" evidence="1">
    <location>
        <begin position="25"/>
        <end position="35"/>
    </location>
</feature>
<accession>A0ABP7SUT7</accession>
<reference evidence="3" key="1">
    <citation type="journal article" date="2019" name="Int. J. Syst. Evol. Microbiol.">
        <title>The Global Catalogue of Microorganisms (GCM) 10K type strain sequencing project: providing services to taxonomists for standard genome sequencing and annotation.</title>
        <authorList>
            <consortium name="The Broad Institute Genomics Platform"/>
            <consortium name="The Broad Institute Genome Sequencing Center for Infectious Disease"/>
            <person name="Wu L."/>
            <person name="Ma J."/>
        </authorList>
    </citation>
    <scope>NUCLEOTIDE SEQUENCE [LARGE SCALE GENOMIC DNA]</scope>
    <source>
        <strain evidence="3">JCM 17027</strain>
    </source>
</reference>
<evidence type="ECO:0000256" key="1">
    <source>
        <dbReference type="SAM" id="MobiDB-lite"/>
    </source>
</evidence>
<keyword evidence="3" id="KW-1185">Reference proteome</keyword>
<evidence type="ECO:0000313" key="2">
    <source>
        <dbReference type="EMBL" id="GAA4016905.1"/>
    </source>
</evidence>
<proteinExistence type="predicted"/>
<dbReference type="Proteomes" id="UP001500034">
    <property type="component" value="Unassembled WGS sequence"/>
</dbReference>
<protein>
    <submittedName>
        <fullName evidence="2">Uncharacterized protein</fullName>
    </submittedName>
</protein>
<feature type="region of interest" description="Disordered" evidence="1">
    <location>
        <begin position="15"/>
        <end position="53"/>
    </location>
</feature>
<organism evidence="2 3">
    <name type="scientific">Streptomyces marokkonensis</name>
    <dbReference type="NCBI Taxonomy" id="324855"/>
    <lineage>
        <taxon>Bacteria</taxon>
        <taxon>Bacillati</taxon>
        <taxon>Actinomycetota</taxon>
        <taxon>Actinomycetes</taxon>
        <taxon>Kitasatosporales</taxon>
        <taxon>Streptomycetaceae</taxon>
        <taxon>Streptomyces</taxon>
    </lineage>
</organism>
<sequence length="53" mass="5958">MRFYEVATDQVTVREPTSGIPRPLSETSDVSTSLPENLVGYPDYRTRPAPCTR</sequence>